<dbReference type="Gene3D" id="2.30.29.30">
    <property type="entry name" value="Pleckstrin-homology domain (PH domain)/Phosphotyrosine-binding domain (PTB)"/>
    <property type="match status" value="1"/>
</dbReference>
<dbReference type="GO" id="GO:0005546">
    <property type="term" value="F:phosphatidylinositol-4,5-bisphosphate binding"/>
    <property type="evidence" value="ECO:0007669"/>
    <property type="project" value="TreeGrafter"/>
</dbReference>
<dbReference type="InterPro" id="IPR011993">
    <property type="entry name" value="PH-like_dom_sf"/>
</dbReference>
<feature type="region of interest" description="Disordered" evidence="2">
    <location>
        <begin position="83"/>
        <end position="345"/>
    </location>
</feature>
<feature type="compositionally biased region" description="Acidic residues" evidence="2">
    <location>
        <begin position="259"/>
        <end position="289"/>
    </location>
</feature>
<feature type="compositionally biased region" description="Polar residues" evidence="2">
    <location>
        <begin position="545"/>
        <end position="556"/>
    </location>
</feature>
<dbReference type="EMBL" id="JAVRQU010000030">
    <property type="protein sequence ID" value="KAK5689600.1"/>
    <property type="molecule type" value="Genomic_DNA"/>
</dbReference>
<evidence type="ECO:0000256" key="1">
    <source>
        <dbReference type="ARBA" id="ARBA00009407"/>
    </source>
</evidence>
<dbReference type="PANTHER" id="PTHR13335:SF1">
    <property type="entry name" value="TARGET OF RAPAMYCIN COMPLEX 2 SUBUNIT MAPKAP1"/>
    <property type="match status" value="1"/>
</dbReference>
<proteinExistence type="inferred from homology"/>
<dbReference type="GO" id="GO:0031932">
    <property type="term" value="C:TORC2 complex"/>
    <property type="evidence" value="ECO:0007669"/>
    <property type="project" value="InterPro"/>
</dbReference>
<feature type="compositionally biased region" description="Acidic residues" evidence="2">
    <location>
        <begin position="127"/>
        <end position="144"/>
    </location>
</feature>
<evidence type="ECO:0000259" key="4">
    <source>
        <dbReference type="Pfam" id="PF16979"/>
    </source>
</evidence>
<dbReference type="InterPro" id="IPR031313">
    <property type="entry name" value="Sin1_PH_dom"/>
</dbReference>
<keyword evidence="5" id="KW-0418">Kinase</keyword>
<evidence type="ECO:0000313" key="6">
    <source>
        <dbReference type="Proteomes" id="UP001310594"/>
    </source>
</evidence>
<sequence length="864" mass="93455">MSLLLNEEFTLYQLRLGYLSHIHDGVGERLINLNTAVLNEPAFRTAGWTADAAAIKRCYSPPIPTTGAAEYFSRPVRSRTEGLTLADTPDDGHNGGLISGHRGSEETLGPSALTVKERRRRKQGQNLDEDDSSDLSDDSEEEDTAAQSVRFARLPRRSREGHSPPQRESTVTLKPGDDAAPLEVKVISPSYRPRTSSLSATEVINAANAKTGTRPRRDTTTSSEMSSDNEALGPERAFRKRLPSRPQKPALLSEKITEEGPDDDSELEDEDDVEVAEASDLSDESDGEDAALPSPQLHVEDGLDDSVERKPMPIIPPAITPSHNSPRKSSKENLPKLPKLPVGRPLSTAPMASLLSMALKGPGGNDASEKPYQKYAELSGKGEAQPLWVKIYAPFSKVADEPLQVPLRRSKDAEGGVPTVNELIGLALFRYDEEDYEPPLSEKQGKLENWELRMVEDGEVDMDFPALSRNRPVTDFTSNNNRPPQRRMRDKPWDEFGLVAADGVDDSPSSSPPSAATLKPANPLPAATAMPTITESAAMPPPATQPSMLPNRNPITGPSFALNPAMRKDSTNLLDTPQTQATTSTPRMGPVKTVSLHFTDPQSFQTTLLPLDTTADTYIAELFEKACARLRLDKALYVLKVRGTQTVAPSDRTVEALGANLHLDLVRRRFGAVGDFGLGLSGSPGSTSPNAPLELVPNTPPTAKEAKRRKGFPGVGGYLHPSIAGEGKRRNELDTSTAAPMLDLTGAGVVGRRYAVQRKMPLSFSATHPRILVITPEYMQILPGMAEGEGGGVVSGSKTTNVPMSSIVGVKVSRKHPKMMRVLVYREKETKRYDFECASHAEAEAVVADIRVGVGEYGGGGGED</sequence>
<dbReference type="InterPro" id="IPR008828">
    <property type="entry name" value="Sin1/Avo1"/>
</dbReference>
<gene>
    <name evidence="5" type="primary">AVO1</name>
    <name evidence="5" type="ORF">LTR97_012773</name>
</gene>
<feature type="compositionally biased region" description="Basic and acidic residues" evidence="2">
    <location>
        <begin position="298"/>
        <end position="311"/>
    </location>
</feature>
<organism evidence="5 6">
    <name type="scientific">Elasticomyces elasticus</name>
    <dbReference type="NCBI Taxonomy" id="574655"/>
    <lineage>
        <taxon>Eukaryota</taxon>
        <taxon>Fungi</taxon>
        <taxon>Dikarya</taxon>
        <taxon>Ascomycota</taxon>
        <taxon>Pezizomycotina</taxon>
        <taxon>Dothideomycetes</taxon>
        <taxon>Dothideomycetidae</taxon>
        <taxon>Mycosphaerellales</taxon>
        <taxon>Teratosphaeriaceae</taxon>
        <taxon>Elasticomyces</taxon>
    </lineage>
</organism>
<comment type="caution">
    <text evidence="5">The sequence shown here is derived from an EMBL/GenBank/DDBJ whole genome shotgun (WGS) entry which is preliminary data.</text>
</comment>
<evidence type="ECO:0000256" key="2">
    <source>
        <dbReference type="SAM" id="MobiDB-lite"/>
    </source>
</evidence>
<dbReference type="Pfam" id="PF16979">
    <property type="entry name" value="SIN1_PH"/>
    <property type="match status" value="1"/>
</dbReference>
<dbReference type="GO" id="GO:0016301">
    <property type="term" value="F:kinase activity"/>
    <property type="evidence" value="ECO:0007669"/>
    <property type="project" value="UniProtKB-KW"/>
</dbReference>
<feature type="compositionally biased region" description="Polar residues" evidence="2">
    <location>
        <begin position="193"/>
        <end position="202"/>
    </location>
</feature>
<reference evidence="5" key="1">
    <citation type="submission" date="2023-08" db="EMBL/GenBank/DDBJ databases">
        <title>Black Yeasts Isolated from many extreme environments.</title>
        <authorList>
            <person name="Coleine C."/>
            <person name="Stajich J.E."/>
            <person name="Selbmann L."/>
        </authorList>
    </citation>
    <scope>NUCLEOTIDE SEQUENCE</scope>
    <source>
        <strain evidence="5">CCFEE 5810</strain>
    </source>
</reference>
<feature type="domain" description="SIN1-type PH" evidence="4">
    <location>
        <begin position="752"/>
        <end position="852"/>
    </location>
</feature>
<dbReference type="GO" id="GO:0038203">
    <property type="term" value="P:TORC2 signaling"/>
    <property type="evidence" value="ECO:0007669"/>
    <property type="project" value="TreeGrafter"/>
</dbReference>
<protein>
    <submittedName>
        <fullName evidence="5">Component of a membrane-bound complex containing the Tor2p kinase</fullName>
    </submittedName>
</protein>
<dbReference type="Pfam" id="PF16978">
    <property type="entry name" value="CRIM"/>
    <property type="match status" value="1"/>
</dbReference>
<dbReference type="GO" id="GO:0005886">
    <property type="term" value="C:plasma membrane"/>
    <property type="evidence" value="ECO:0007669"/>
    <property type="project" value="TreeGrafter"/>
</dbReference>
<dbReference type="Proteomes" id="UP001310594">
    <property type="component" value="Unassembled WGS sequence"/>
</dbReference>
<accession>A0AAN7VWC7</accession>
<evidence type="ECO:0000259" key="3">
    <source>
        <dbReference type="Pfam" id="PF16978"/>
    </source>
</evidence>
<feature type="region of interest" description="Disordered" evidence="2">
    <location>
        <begin position="683"/>
        <end position="711"/>
    </location>
</feature>
<dbReference type="InterPro" id="IPR031567">
    <property type="entry name" value="CRIM_dom"/>
</dbReference>
<keyword evidence="5" id="KW-0808">Transferase</keyword>
<feature type="domain" description="CRIM" evidence="3">
    <location>
        <begin position="353"/>
        <end position="502"/>
    </location>
</feature>
<comment type="similarity">
    <text evidence="1">Belongs to the SIN1 family.</text>
</comment>
<feature type="compositionally biased region" description="Polar residues" evidence="2">
    <location>
        <begin position="220"/>
        <end position="229"/>
    </location>
</feature>
<name>A0AAN7VWC7_9PEZI</name>
<dbReference type="PANTHER" id="PTHR13335">
    <property type="entry name" value="TARGET OF RAPAMYCIN COMPLEX 2 SUBUNIT MAPKAP1"/>
    <property type="match status" value="1"/>
</dbReference>
<feature type="region of interest" description="Disordered" evidence="2">
    <location>
        <begin position="465"/>
        <end position="565"/>
    </location>
</feature>
<dbReference type="AlphaFoldDB" id="A0AAN7VWC7"/>
<evidence type="ECO:0000313" key="5">
    <source>
        <dbReference type="EMBL" id="KAK5689600.1"/>
    </source>
</evidence>
<dbReference type="GO" id="GO:0005737">
    <property type="term" value="C:cytoplasm"/>
    <property type="evidence" value="ECO:0007669"/>
    <property type="project" value="TreeGrafter"/>
</dbReference>